<feature type="region of interest" description="Disordered" evidence="2">
    <location>
        <begin position="979"/>
        <end position="1036"/>
    </location>
</feature>
<feature type="region of interest" description="Disordered" evidence="2">
    <location>
        <begin position="861"/>
        <end position="920"/>
    </location>
</feature>
<name>A0AAD3TP37_9TREE</name>
<feature type="region of interest" description="Disordered" evidence="2">
    <location>
        <begin position="953"/>
        <end position="972"/>
    </location>
</feature>
<dbReference type="Gene3D" id="1.10.472.80">
    <property type="entry name" value="Ypt/Rab-GAP domain of gyp1p, domain 3"/>
    <property type="match status" value="1"/>
</dbReference>
<feature type="domain" description="EF-hand" evidence="4">
    <location>
        <begin position="678"/>
        <end position="713"/>
    </location>
</feature>
<keyword evidence="1" id="KW-0106">Calcium</keyword>
<dbReference type="InterPro" id="IPR035969">
    <property type="entry name" value="Rab-GAP_TBC_sf"/>
</dbReference>
<protein>
    <recommendedName>
        <fullName evidence="7">TBC-domain-containing protein</fullName>
    </recommendedName>
</protein>
<organism evidence="5 6">
    <name type="scientific">Cutaneotrichosporon spelunceum</name>
    <dbReference type="NCBI Taxonomy" id="1672016"/>
    <lineage>
        <taxon>Eukaryota</taxon>
        <taxon>Fungi</taxon>
        <taxon>Dikarya</taxon>
        <taxon>Basidiomycota</taxon>
        <taxon>Agaricomycotina</taxon>
        <taxon>Tremellomycetes</taxon>
        <taxon>Trichosporonales</taxon>
        <taxon>Trichosporonaceae</taxon>
        <taxon>Cutaneotrichosporon</taxon>
    </lineage>
</organism>
<feature type="compositionally biased region" description="Polar residues" evidence="2">
    <location>
        <begin position="902"/>
        <end position="918"/>
    </location>
</feature>
<proteinExistence type="predicted"/>
<dbReference type="PANTHER" id="PTHR47219:SF20">
    <property type="entry name" value="TBC1 DOMAIN FAMILY MEMBER 2B"/>
    <property type="match status" value="1"/>
</dbReference>
<dbReference type="PANTHER" id="PTHR47219">
    <property type="entry name" value="RAB GTPASE-ACTIVATING PROTEIN 1-LIKE"/>
    <property type="match status" value="1"/>
</dbReference>
<dbReference type="EMBL" id="BTCM01000001">
    <property type="protein sequence ID" value="GMK53881.1"/>
    <property type="molecule type" value="Genomic_DNA"/>
</dbReference>
<dbReference type="GO" id="GO:0031267">
    <property type="term" value="F:small GTPase binding"/>
    <property type="evidence" value="ECO:0007669"/>
    <property type="project" value="TreeGrafter"/>
</dbReference>
<feature type="domain" description="Rab-GAP TBC" evidence="3">
    <location>
        <begin position="258"/>
        <end position="446"/>
    </location>
</feature>
<dbReference type="SMART" id="SM00054">
    <property type="entry name" value="EFh"/>
    <property type="match status" value="2"/>
</dbReference>
<dbReference type="PROSITE" id="PS50222">
    <property type="entry name" value="EF_HAND_2"/>
    <property type="match status" value="1"/>
</dbReference>
<sequence>MSLPMHLRAYTEKTKDEAARDFFNVPTPDQLPAPSAPPVVVKPANGKLGTGSASGLQGMDINAVLSVEGKEDVYAGKLSLLPPFLCFISNDRRSCRATLPLYTIRRVERLNSRAGVFALSLATWHGMRIILQLTSLLPTAEHFAILLRDALKSQLAEMKALKLFLPSLYSEYLLHAGPSGEPGALIETGAEEGDLRGPGGEGRGTYERGLGETFGFPGDARKMRERSKMKLWKEYFAVHGRNMTLLRYPPFQRLLQVGLPSRLRGELWEVMSGSIYLRFANPKTYQLLLEENKGKSSQSTDEIEKDLNRSLPEYKAYQTDEGLAKLRRVLVAYSFRNPELGYCQALNIVVAGLLIYMSEEQAFWLLEVLCDRILPGYYSPSMEGTLLDQRVFESLVKRCLPLIHDHFREVDVQISVASLPWFLSLYINSLPLIFAFRVVDCVLAMGVKVLFQIGLAILKINGEALLEVTDDGMFINLMRNYFSTIGDSAHPNHPDPRVRNITNFQELLVVAFREFNVITDDTIITERRRLRAIIADEIEKFSKRAAVRNLRNVGRFNKEQVGIIYDHFFSAVCSPEGGGTSAVEPQPGELDQPRITVDAQGRVETRIDLRTFKALLSGIATWAREETVTTNAFMQRTERRVADHEIIDRLFYSWDKQKTGTLSLQDVVEGLDEVMSGGLMESIEWFFKLHDKDGDGYLTKDEVIRLSESLLFIFRNEPGDIYLAAVSRFILNAYEFGDATAPESSLPPPQDELNGEDQTATQSRERSDSAAGPHNLPYLSLPTFRMVVLADELLEQFFEHSLTDSFQLEDTEEEDYHKTHAKPDGLLGGLVNLVYTDENKSRFNRLADGIGSALGKHAEWRKPALSKADPTAPAPVETRARESLLTPSQRARARSASQASQVSIKTSASSSTINTMDKPSSLAEVEMRYREESEMVRAAQEAVMHRPNFAIDAIGDSDGEEEEDGADDGVMDEVEAFLKANGGEDDTAVKGAAKKEAEDLLKAEPMRPGQKPRQTSERTSSSRPGILHSIDHRSAP</sequence>
<dbReference type="GO" id="GO:0005509">
    <property type="term" value="F:calcium ion binding"/>
    <property type="evidence" value="ECO:0007669"/>
    <property type="project" value="InterPro"/>
</dbReference>
<dbReference type="Pfam" id="PF00566">
    <property type="entry name" value="RabGAP-TBC"/>
    <property type="match status" value="1"/>
</dbReference>
<dbReference type="InterPro" id="IPR018247">
    <property type="entry name" value="EF_Hand_1_Ca_BS"/>
</dbReference>
<evidence type="ECO:0000259" key="4">
    <source>
        <dbReference type="PROSITE" id="PS50222"/>
    </source>
</evidence>
<dbReference type="GO" id="GO:0005096">
    <property type="term" value="F:GTPase activator activity"/>
    <property type="evidence" value="ECO:0007669"/>
    <property type="project" value="TreeGrafter"/>
</dbReference>
<dbReference type="InterPro" id="IPR000195">
    <property type="entry name" value="Rab-GAP-TBC_dom"/>
</dbReference>
<evidence type="ECO:0000259" key="3">
    <source>
        <dbReference type="PROSITE" id="PS50086"/>
    </source>
</evidence>
<dbReference type="AlphaFoldDB" id="A0AAD3TP37"/>
<dbReference type="Proteomes" id="UP001222932">
    <property type="component" value="Unassembled WGS sequence"/>
</dbReference>
<dbReference type="FunFam" id="1.10.472.80:FF:000051">
    <property type="entry name" value="Probable MDR1-Mac1p interacting protein"/>
    <property type="match status" value="1"/>
</dbReference>
<dbReference type="PROSITE" id="PS00018">
    <property type="entry name" value="EF_HAND_1"/>
    <property type="match status" value="1"/>
</dbReference>
<reference evidence="5" key="1">
    <citation type="journal article" date="2023" name="BMC Genomics">
        <title>Chromosome-level genome assemblies of Cutaneotrichosporon spp. (Trichosporonales, Basidiomycota) reveal imbalanced evolution between nucleotide sequences and chromosome synteny.</title>
        <authorList>
            <person name="Kobayashi Y."/>
            <person name="Kayamori A."/>
            <person name="Aoki K."/>
            <person name="Shiwa Y."/>
            <person name="Matsutani M."/>
            <person name="Fujita N."/>
            <person name="Sugita T."/>
            <person name="Iwasaki W."/>
            <person name="Tanaka N."/>
            <person name="Takashima M."/>
        </authorList>
    </citation>
    <scope>NUCLEOTIDE SEQUENCE</scope>
    <source>
        <strain evidence="5">HIS016</strain>
    </source>
</reference>
<evidence type="ECO:0000313" key="6">
    <source>
        <dbReference type="Proteomes" id="UP001222932"/>
    </source>
</evidence>
<dbReference type="FunFam" id="1.10.8.270:FF:000015">
    <property type="entry name" value="GTPase activating protein (Gyp2)"/>
    <property type="match status" value="1"/>
</dbReference>
<dbReference type="Gene3D" id="1.10.238.10">
    <property type="entry name" value="EF-hand"/>
    <property type="match status" value="1"/>
</dbReference>
<reference evidence="5" key="2">
    <citation type="submission" date="2023-06" db="EMBL/GenBank/DDBJ databases">
        <authorList>
            <person name="Kobayashi Y."/>
            <person name="Kayamori A."/>
            <person name="Aoki K."/>
            <person name="Shiwa Y."/>
            <person name="Fujita N."/>
            <person name="Sugita T."/>
            <person name="Iwasaki W."/>
            <person name="Tanaka N."/>
            <person name="Takashima M."/>
        </authorList>
    </citation>
    <scope>NUCLEOTIDE SEQUENCE</scope>
    <source>
        <strain evidence="5">HIS016</strain>
    </source>
</reference>
<feature type="region of interest" description="Disordered" evidence="2">
    <location>
        <begin position="741"/>
        <end position="774"/>
    </location>
</feature>
<evidence type="ECO:0008006" key="7">
    <source>
        <dbReference type="Google" id="ProtNLM"/>
    </source>
</evidence>
<dbReference type="SMART" id="SM00164">
    <property type="entry name" value="TBC"/>
    <property type="match status" value="1"/>
</dbReference>
<dbReference type="PROSITE" id="PS50086">
    <property type="entry name" value="TBC_RABGAP"/>
    <property type="match status" value="1"/>
</dbReference>
<gene>
    <name evidence="5" type="ORF">CspeluHIS016_0104670</name>
</gene>
<accession>A0AAD3TP37</accession>
<feature type="compositionally biased region" description="Low complexity" evidence="2">
    <location>
        <begin position="888"/>
        <end position="901"/>
    </location>
</feature>
<feature type="compositionally biased region" description="Acidic residues" evidence="2">
    <location>
        <begin position="955"/>
        <end position="972"/>
    </location>
</feature>
<dbReference type="CDD" id="cd00051">
    <property type="entry name" value="EFh"/>
    <property type="match status" value="1"/>
</dbReference>
<evidence type="ECO:0000256" key="1">
    <source>
        <dbReference type="ARBA" id="ARBA00022837"/>
    </source>
</evidence>
<comment type="caution">
    <text evidence="5">The sequence shown here is derived from an EMBL/GenBank/DDBJ whole genome shotgun (WGS) entry which is preliminary data.</text>
</comment>
<dbReference type="SUPFAM" id="SSF47473">
    <property type="entry name" value="EF-hand"/>
    <property type="match status" value="1"/>
</dbReference>
<dbReference type="InterPro" id="IPR002048">
    <property type="entry name" value="EF_hand_dom"/>
</dbReference>
<dbReference type="SUPFAM" id="SSF47923">
    <property type="entry name" value="Ypt/Rab-GAP domain of gyp1p"/>
    <property type="match status" value="2"/>
</dbReference>
<evidence type="ECO:0000313" key="5">
    <source>
        <dbReference type="EMBL" id="GMK53881.1"/>
    </source>
</evidence>
<dbReference type="InterPro" id="IPR011992">
    <property type="entry name" value="EF-hand-dom_pair"/>
</dbReference>
<evidence type="ECO:0000256" key="2">
    <source>
        <dbReference type="SAM" id="MobiDB-lite"/>
    </source>
</evidence>
<dbReference type="InterPro" id="IPR050302">
    <property type="entry name" value="Rab_GAP_TBC_domain"/>
</dbReference>
<feature type="compositionally biased region" description="Basic and acidic residues" evidence="2">
    <location>
        <begin position="993"/>
        <end position="1005"/>
    </location>
</feature>
<dbReference type="Gene3D" id="1.10.8.270">
    <property type="entry name" value="putative rabgap domain of human tbc1 domain family member 14 like domains"/>
    <property type="match status" value="1"/>
</dbReference>
<keyword evidence="6" id="KW-1185">Reference proteome</keyword>